<gene>
    <name evidence="4" type="primary">ubiC</name>
    <name evidence="5" type="ORF">QS62_07375</name>
</gene>
<keyword evidence="1 4" id="KW-0963">Cytoplasm</keyword>
<dbReference type="GO" id="GO:0006744">
    <property type="term" value="P:ubiquinone biosynthetic process"/>
    <property type="evidence" value="ECO:0007669"/>
    <property type="project" value="UniProtKB-UniRule"/>
</dbReference>
<dbReference type="SUPFAM" id="SSF64288">
    <property type="entry name" value="Chorismate lyase-like"/>
    <property type="match status" value="1"/>
</dbReference>
<keyword evidence="6" id="KW-1185">Reference proteome</keyword>
<accession>A0A1A7NV08</accession>
<sequence length="164" mass="19658">MLKYQSYRRSLQQMQWLADFNQLPKRQQQWLMITGSLTAALKQQCNQFSVQPIFEGWVTDNGDTEIQVHTQQYWLREVILLGDQQPWIFARTIIPIDTFNQYKQQIQQLGNQPIGEWLFQQPIQRSKLMWGKTTTEFARRSVLTLSQHPFFISELFLEDFWLKA</sequence>
<dbReference type="InterPro" id="IPR007440">
    <property type="entry name" value="Chorismate--pyruvate_lyase"/>
</dbReference>
<dbReference type="GO" id="GO:0008813">
    <property type="term" value="F:chorismate lyase activity"/>
    <property type="evidence" value="ECO:0007669"/>
    <property type="project" value="UniProtKB-UniRule"/>
</dbReference>
<reference evidence="5 6" key="1">
    <citation type="submission" date="2014-11" db="EMBL/GenBank/DDBJ databases">
        <title>Pan-genome of Gallibacterium spp.</title>
        <authorList>
            <person name="Kudirkiene E."/>
            <person name="Bojesen A.M."/>
        </authorList>
    </citation>
    <scope>NUCLEOTIDE SEQUENCE [LARGE SCALE GENOMIC DNA]</scope>
    <source>
        <strain evidence="5 6">F150</strain>
    </source>
</reference>
<feature type="binding site" evidence="4">
    <location>
        <position position="114"/>
    </location>
    <ligand>
        <name>substrate</name>
    </ligand>
</feature>
<evidence type="ECO:0000256" key="4">
    <source>
        <dbReference type="HAMAP-Rule" id="MF_01632"/>
    </source>
</evidence>
<dbReference type="Gene3D" id="3.40.1410.10">
    <property type="entry name" value="Chorismate lyase-like"/>
    <property type="match status" value="1"/>
</dbReference>
<dbReference type="EMBL" id="JTJL01000039">
    <property type="protein sequence ID" value="OBW93336.1"/>
    <property type="molecule type" value="Genomic_DNA"/>
</dbReference>
<name>A0A1A7NV08_9PAST</name>
<evidence type="ECO:0000256" key="2">
    <source>
        <dbReference type="ARBA" id="ARBA00022688"/>
    </source>
</evidence>
<keyword evidence="3 4" id="KW-0456">Lyase</keyword>
<dbReference type="Pfam" id="PF04345">
    <property type="entry name" value="Chor_lyase"/>
    <property type="match status" value="1"/>
</dbReference>
<evidence type="ECO:0000256" key="1">
    <source>
        <dbReference type="ARBA" id="ARBA00022490"/>
    </source>
</evidence>
<proteinExistence type="inferred from homology"/>
<dbReference type="Proteomes" id="UP000092649">
    <property type="component" value="Unassembled WGS sequence"/>
</dbReference>
<feature type="binding site" evidence="4">
    <location>
        <position position="76"/>
    </location>
    <ligand>
        <name>substrate</name>
    </ligand>
</feature>
<comment type="pathway">
    <text evidence="4">Cofactor biosynthesis; ubiquinone biosynthesis.</text>
</comment>
<evidence type="ECO:0000256" key="3">
    <source>
        <dbReference type="ARBA" id="ARBA00023239"/>
    </source>
</evidence>
<evidence type="ECO:0000313" key="5">
    <source>
        <dbReference type="EMBL" id="OBW93336.1"/>
    </source>
</evidence>
<protein>
    <recommendedName>
        <fullName evidence="4">Probable chorismate pyruvate-lyase</fullName>
        <shortName evidence="4">CL</shortName>
        <shortName evidence="4">CPL</shortName>
        <ecNumber evidence="4">4.1.3.40</ecNumber>
    </recommendedName>
</protein>
<dbReference type="InterPro" id="IPR028978">
    <property type="entry name" value="Chorismate_lyase_/UTRA_dom_sf"/>
</dbReference>
<dbReference type="GO" id="GO:0042866">
    <property type="term" value="P:pyruvate biosynthetic process"/>
    <property type="evidence" value="ECO:0007669"/>
    <property type="project" value="UniProtKB-UniRule"/>
</dbReference>
<organism evidence="5 6">
    <name type="scientific">Gallibacterium salpingitidis</name>
    <dbReference type="NCBI Taxonomy" id="505341"/>
    <lineage>
        <taxon>Bacteria</taxon>
        <taxon>Pseudomonadati</taxon>
        <taxon>Pseudomonadota</taxon>
        <taxon>Gammaproteobacteria</taxon>
        <taxon>Pasteurellales</taxon>
        <taxon>Pasteurellaceae</taxon>
        <taxon>Gallibacterium</taxon>
    </lineage>
</organism>
<evidence type="ECO:0000313" key="6">
    <source>
        <dbReference type="Proteomes" id="UP000092649"/>
    </source>
</evidence>
<dbReference type="PANTHER" id="PTHR38683">
    <property type="entry name" value="CHORISMATE PYRUVATE-LYASE"/>
    <property type="match status" value="1"/>
</dbReference>
<dbReference type="HAMAP" id="MF_01632">
    <property type="entry name" value="UbiC"/>
    <property type="match status" value="1"/>
</dbReference>
<comment type="caution">
    <text evidence="4">Lacks conserved residue(s) required for the propagation of feature annotation.</text>
</comment>
<keyword evidence="2 4" id="KW-0831">Ubiquinone biosynthesis</keyword>
<dbReference type="RefSeq" id="WP_066108138.1">
    <property type="nucleotide sequence ID" value="NZ_JTJL01000039.1"/>
</dbReference>
<dbReference type="AlphaFoldDB" id="A0A1A7NV08"/>
<comment type="function">
    <text evidence="4">Removes the pyruvyl group from chorismate, with concomitant aromatization of the ring, to provide 4-hydroxybenzoate (4HB) for the ubiquinone pathway.</text>
</comment>
<dbReference type="PANTHER" id="PTHR38683:SF1">
    <property type="entry name" value="CHORISMATE PYRUVATE-LYASE"/>
    <property type="match status" value="1"/>
</dbReference>
<comment type="catalytic activity">
    <reaction evidence="4">
        <text>chorismate = 4-hydroxybenzoate + pyruvate</text>
        <dbReference type="Rhea" id="RHEA:16505"/>
        <dbReference type="ChEBI" id="CHEBI:15361"/>
        <dbReference type="ChEBI" id="CHEBI:17879"/>
        <dbReference type="ChEBI" id="CHEBI:29748"/>
        <dbReference type="EC" id="4.1.3.40"/>
    </reaction>
</comment>
<keyword evidence="4" id="KW-0670">Pyruvate</keyword>
<feature type="binding site" evidence="4">
    <location>
        <position position="154"/>
    </location>
    <ligand>
        <name>substrate</name>
    </ligand>
</feature>
<comment type="caution">
    <text evidence="5">The sequence shown here is derived from an EMBL/GenBank/DDBJ whole genome shotgun (WGS) entry which is preliminary data.</text>
</comment>
<dbReference type="OrthoDB" id="9789493at2"/>
<dbReference type="UniPathway" id="UPA00232"/>
<dbReference type="GO" id="GO:0005829">
    <property type="term" value="C:cytosol"/>
    <property type="evidence" value="ECO:0007669"/>
    <property type="project" value="TreeGrafter"/>
</dbReference>
<comment type="similarity">
    <text evidence="4">Belongs to the UbiC family.</text>
</comment>
<dbReference type="EC" id="4.1.3.40" evidence="4"/>
<comment type="subcellular location">
    <subcellularLocation>
        <location evidence="4">Cytoplasm</location>
    </subcellularLocation>
</comment>